<evidence type="ECO:0000259" key="1">
    <source>
        <dbReference type="PROSITE" id="PS50943"/>
    </source>
</evidence>
<dbReference type="InterPro" id="IPR001387">
    <property type="entry name" value="Cro/C1-type_HTH"/>
</dbReference>
<evidence type="ECO:0000313" key="3">
    <source>
        <dbReference type="Proteomes" id="UP001582793"/>
    </source>
</evidence>
<proteinExistence type="predicted"/>
<dbReference type="InterPro" id="IPR010982">
    <property type="entry name" value="Lambda_DNA-bd_dom_sf"/>
</dbReference>
<evidence type="ECO:0000313" key="2">
    <source>
        <dbReference type="EMBL" id="MFB6396188.1"/>
    </source>
</evidence>
<dbReference type="Gene3D" id="1.10.260.40">
    <property type="entry name" value="lambda repressor-like DNA-binding domains"/>
    <property type="match status" value="1"/>
</dbReference>
<dbReference type="PROSITE" id="PS50943">
    <property type="entry name" value="HTH_CROC1"/>
    <property type="match status" value="1"/>
</dbReference>
<dbReference type="Pfam" id="PF19054">
    <property type="entry name" value="DUF5753"/>
    <property type="match status" value="1"/>
</dbReference>
<organism evidence="2 3">
    <name type="scientific">Polymorphospora lycopeni</name>
    <dbReference type="NCBI Taxonomy" id="3140240"/>
    <lineage>
        <taxon>Bacteria</taxon>
        <taxon>Bacillati</taxon>
        <taxon>Actinomycetota</taxon>
        <taxon>Actinomycetes</taxon>
        <taxon>Micromonosporales</taxon>
        <taxon>Micromonosporaceae</taxon>
        <taxon>Polymorphospora</taxon>
    </lineage>
</organism>
<dbReference type="SMART" id="SM00530">
    <property type="entry name" value="HTH_XRE"/>
    <property type="match status" value="1"/>
</dbReference>
<keyword evidence="3" id="KW-1185">Reference proteome</keyword>
<dbReference type="RefSeq" id="WP_375735719.1">
    <property type="nucleotide sequence ID" value="NZ_JBCGDC010000082.1"/>
</dbReference>
<dbReference type="Proteomes" id="UP001582793">
    <property type="component" value="Unassembled WGS sequence"/>
</dbReference>
<sequence>MAGFAEPEQVAARHELGAELRQLREQAGLSGQGLADLLGWSQSKVSRIEQAKTLPSLDDVGTALAALGASDSTSARLLELAAVATSGSWRNSTGVGLTRRQQDFVALEGSAVEICHYNPVLLPGYMQTEDYARSVIRMAGAANEERAVEYRMARRSTMLREDGPQYRVTLPEAVLRWRPVPVDQMAEQLRKLAEYATLPNVELRIISLDREQSSFMQHPLMVFRYTSPDTLRALVETTTQDHHITEAAPTEQLLRNFEQLTSSALSLDDSLALLRKAIDAFAGAS</sequence>
<feature type="domain" description="HTH cro/C1-type" evidence="1">
    <location>
        <begin position="20"/>
        <end position="74"/>
    </location>
</feature>
<reference evidence="2 3" key="1">
    <citation type="submission" date="2024-04" db="EMBL/GenBank/DDBJ databases">
        <title>Polymorphospora sp. isolated from Baiyangdian Lake in Xiong'an New Area.</title>
        <authorList>
            <person name="Zhang X."/>
            <person name="Liu J."/>
        </authorList>
    </citation>
    <scope>NUCLEOTIDE SEQUENCE [LARGE SCALE GENOMIC DNA]</scope>
    <source>
        <strain evidence="2 3">2-325</strain>
    </source>
</reference>
<dbReference type="EMBL" id="JBCGDC010000082">
    <property type="protein sequence ID" value="MFB6396188.1"/>
    <property type="molecule type" value="Genomic_DNA"/>
</dbReference>
<name>A0ABV5CW06_9ACTN</name>
<protein>
    <submittedName>
        <fullName evidence="2">Helix-turn-helix transcriptional regulator</fullName>
    </submittedName>
</protein>
<dbReference type="SUPFAM" id="SSF47413">
    <property type="entry name" value="lambda repressor-like DNA-binding domains"/>
    <property type="match status" value="1"/>
</dbReference>
<comment type="caution">
    <text evidence="2">The sequence shown here is derived from an EMBL/GenBank/DDBJ whole genome shotgun (WGS) entry which is preliminary data.</text>
</comment>
<gene>
    <name evidence="2" type="ORF">AAFH96_24205</name>
</gene>
<dbReference type="InterPro" id="IPR043917">
    <property type="entry name" value="DUF5753"/>
</dbReference>
<dbReference type="CDD" id="cd00093">
    <property type="entry name" value="HTH_XRE"/>
    <property type="match status" value="1"/>
</dbReference>
<accession>A0ABV5CW06</accession>
<dbReference type="Pfam" id="PF13560">
    <property type="entry name" value="HTH_31"/>
    <property type="match status" value="1"/>
</dbReference>